<name>A0A1I2DJA9_9BURK</name>
<dbReference type="FunFam" id="3.30.565.10:FF:000006">
    <property type="entry name" value="Sensor histidine kinase WalK"/>
    <property type="match status" value="1"/>
</dbReference>
<comment type="catalytic activity">
    <reaction evidence="1">
        <text>ATP + protein L-histidine = ADP + protein N-phospho-L-histidine.</text>
        <dbReference type="EC" id="2.7.13.3"/>
    </reaction>
</comment>
<dbReference type="AlphaFoldDB" id="A0A1I2DJA9"/>
<dbReference type="PRINTS" id="PR00344">
    <property type="entry name" value="BCTRLSENSOR"/>
</dbReference>
<dbReference type="SUPFAM" id="SSF55874">
    <property type="entry name" value="ATPase domain of HSP90 chaperone/DNA topoisomerase II/histidine kinase"/>
    <property type="match status" value="1"/>
</dbReference>
<evidence type="ECO:0000259" key="10">
    <source>
        <dbReference type="PROSITE" id="PS50112"/>
    </source>
</evidence>
<dbReference type="SUPFAM" id="SSF55785">
    <property type="entry name" value="PYP-like sensor domain (PAS domain)"/>
    <property type="match status" value="1"/>
</dbReference>
<dbReference type="PROSITE" id="PS50112">
    <property type="entry name" value="PAS"/>
    <property type="match status" value="1"/>
</dbReference>
<dbReference type="InterPro" id="IPR011006">
    <property type="entry name" value="CheY-like_superfamily"/>
</dbReference>
<dbReference type="InterPro" id="IPR035965">
    <property type="entry name" value="PAS-like_dom_sf"/>
</dbReference>
<dbReference type="InterPro" id="IPR000014">
    <property type="entry name" value="PAS"/>
</dbReference>
<dbReference type="InterPro" id="IPR005467">
    <property type="entry name" value="His_kinase_dom"/>
</dbReference>
<evidence type="ECO:0000256" key="3">
    <source>
        <dbReference type="ARBA" id="ARBA00012438"/>
    </source>
</evidence>
<dbReference type="Pfam" id="PF00512">
    <property type="entry name" value="HisKA"/>
    <property type="match status" value="1"/>
</dbReference>
<evidence type="ECO:0000256" key="7">
    <source>
        <dbReference type="PROSITE-ProRule" id="PRU00169"/>
    </source>
</evidence>
<evidence type="ECO:0000259" key="8">
    <source>
        <dbReference type="PROSITE" id="PS50109"/>
    </source>
</evidence>
<dbReference type="Pfam" id="PF02518">
    <property type="entry name" value="HATPase_c"/>
    <property type="match status" value="1"/>
</dbReference>
<dbReference type="SUPFAM" id="SSF47384">
    <property type="entry name" value="Homodimeric domain of signal transducing histidine kinase"/>
    <property type="match status" value="1"/>
</dbReference>
<dbReference type="Pfam" id="PF00072">
    <property type="entry name" value="Response_reg"/>
    <property type="match status" value="2"/>
</dbReference>
<reference evidence="12" key="1">
    <citation type="submission" date="2016-10" db="EMBL/GenBank/DDBJ databases">
        <authorList>
            <person name="Varghese N."/>
            <person name="Submissions S."/>
        </authorList>
    </citation>
    <scope>NUCLEOTIDE SEQUENCE [LARGE SCALE GENOMIC DNA]</scope>
    <source>
        <strain evidence="12">DSM 27981</strain>
    </source>
</reference>
<dbReference type="SMART" id="SM00448">
    <property type="entry name" value="REC"/>
    <property type="match status" value="2"/>
</dbReference>
<dbReference type="STRING" id="1177982.SAMN04489711_105237"/>
<feature type="modified residue" description="4-aspartylphosphate" evidence="7">
    <location>
        <position position="590"/>
    </location>
</feature>
<evidence type="ECO:0000256" key="4">
    <source>
        <dbReference type="ARBA" id="ARBA00022553"/>
    </source>
</evidence>
<feature type="domain" description="Histidine kinase" evidence="8">
    <location>
        <begin position="293"/>
        <end position="511"/>
    </location>
</feature>
<accession>A0A1I2DJA9</accession>
<dbReference type="GO" id="GO:0005886">
    <property type="term" value="C:plasma membrane"/>
    <property type="evidence" value="ECO:0007669"/>
    <property type="project" value="UniProtKB-SubCell"/>
</dbReference>
<evidence type="ECO:0000256" key="2">
    <source>
        <dbReference type="ARBA" id="ARBA00004429"/>
    </source>
</evidence>
<dbReference type="Gene3D" id="3.30.565.10">
    <property type="entry name" value="Histidine kinase-like ATPase, C-terminal domain"/>
    <property type="match status" value="1"/>
</dbReference>
<dbReference type="InterPro" id="IPR003594">
    <property type="entry name" value="HATPase_dom"/>
</dbReference>
<keyword evidence="5" id="KW-0808">Transferase</keyword>
<dbReference type="Gene3D" id="1.10.287.130">
    <property type="match status" value="1"/>
</dbReference>
<keyword evidence="6" id="KW-0418">Kinase</keyword>
<keyword evidence="4 7" id="KW-0597">Phosphoprotein</keyword>
<dbReference type="InterPro" id="IPR001789">
    <property type="entry name" value="Sig_transdc_resp-reg_receiver"/>
</dbReference>
<dbReference type="SUPFAM" id="SSF52172">
    <property type="entry name" value="CheY-like"/>
    <property type="match status" value="2"/>
</dbReference>
<dbReference type="SMART" id="SM00388">
    <property type="entry name" value="HisKA"/>
    <property type="match status" value="1"/>
</dbReference>
<dbReference type="Pfam" id="PF13188">
    <property type="entry name" value="PAS_8"/>
    <property type="match status" value="1"/>
</dbReference>
<evidence type="ECO:0000313" key="12">
    <source>
        <dbReference type="Proteomes" id="UP000199119"/>
    </source>
</evidence>
<evidence type="ECO:0000256" key="6">
    <source>
        <dbReference type="ARBA" id="ARBA00022777"/>
    </source>
</evidence>
<dbReference type="GO" id="GO:0000155">
    <property type="term" value="F:phosphorelay sensor kinase activity"/>
    <property type="evidence" value="ECO:0007669"/>
    <property type="project" value="InterPro"/>
</dbReference>
<dbReference type="InterPro" id="IPR036890">
    <property type="entry name" value="HATPase_C_sf"/>
</dbReference>
<dbReference type="Gene3D" id="3.30.450.20">
    <property type="entry name" value="PAS domain"/>
    <property type="match status" value="1"/>
</dbReference>
<dbReference type="PROSITE" id="PS50109">
    <property type="entry name" value="HIS_KIN"/>
    <property type="match status" value="1"/>
</dbReference>
<gene>
    <name evidence="11" type="ORF">SAMN04489711_105237</name>
</gene>
<dbReference type="InterPro" id="IPR036097">
    <property type="entry name" value="HisK_dim/P_sf"/>
</dbReference>
<dbReference type="PANTHER" id="PTHR43547:SF2">
    <property type="entry name" value="HYBRID SIGNAL TRANSDUCTION HISTIDINE KINASE C"/>
    <property type="match status" value="1"/>
</dbReference>
<feature type="domain" description="Response regulatory" evidence="9">
    <location>
        <begin position="21"/>
        <end position="137"/>
    </location>
</feature>
<feature type="modified residue" description="4-aspartylphosphate" evidence="7">
    <location>
        <position position="69"/>
    </location>
</feature>
<evidence type="ECO:0000259" key="9">
    <source>
        <dbReference type="PROSITE" id="PS50110"/>
    </source>
</evidence>
<dbReference type="Gene3D" id="3.40.50.2300">
    <property type="match status" value="2"/>
</dbReference>
<feature type="domain" description="PAS" evidence="10">
    <location>
        <begin position="149"/>
        <end position="193"/>
    </location>
</feature>
<evidence type="ECO:0000313" key="11">
    <source>
        <dbReference type="EMBL" id="SFE80529.1"/>
    </source>
</evidence>
<comment type="subcellular location">
    <subcellularLocation>
        <location evidence="2">Cell inner membrane</location>
        <topology evidence="2">Multi-pass membrane protein</topology>
    </subcellularLocation>
</comment>
<sequence length="658" mass="71504">MLNAMPNSGIIAPTIDRSRHTVLVVDDNPATRYSTARVIRAAGFLTEEADSGGAALALAGTGIAAVVLDVHLPDMSGFDVCRALRGDPRTTFMPIVHLSAAYVQSEHRVAGLNAGADAYMVHPVEPPLLIATLQALIRARLAEDKLRSSQNRFRAIYDQAPVAMMLIDERGVFTDVNPAAAALLQRPAESLIGTPVAALAAPVWREFVQERTCAPTASAWHGELPLLRGDGHQLPLDWSMSEPVEPGVRIGIAKDLTERIELERRHEEVLEREQAARVLAERHSRTKDDFVAVLSHELRTPLTLITGWAHMLKRPGVTPDTLARGISAIERGVQAQSRIISDILDVSRLASGKLRLHREWADPVELALISLDAVRETADAKKIAIVLDRHNAGTPAWLDATRFQQIIWNLVTNSIKFSEAGSTVRIAMQREGDELTVVVQDEGMGIAPEFLPHLFGRFTQSGPPNNRTHGGLGLGLSIVKHLVELHGGQIQAESAGPGQGSTMRARLLVAPDEHSHTTDASAASDSVLLDDGSQRRLQDKDILVVEDNADTSEMLGIVLSDQGARVRSVENYDAALQELDRQWPDLLVSDIGLPGKDGYQLIAAIREREAAAGRPDRLRAVALTAFARPQDRERALAAGFDAHLGKPLQPHLLLQLLV</sequence>
<dbReference type="PANTHER" id="PTHR43547">
    <property type="entry name" value="TWO-COMPONENT HISTIDINE KINASE"/>
    <property type="match status" value="1"/>
</dbReference>
<dbReference type="CDD" id="cd00130">
    <property type="entry name" value="PAS"/>
    <property type="match status" value="1"/>
</dbReference>
<protein>
    <recommendedName>
        <fullName evidence="3">histidine kinase</fullName>
        <ecNumber evidence="3">2.7.13.3</ecNumber>
    </recommendedName>
</protein>
<proteinExistence type="predicted"/>
<dbReference type="SMART" id="SM00387">
    <property type="entry name" value="HATPase_c"/>
    <property type="match status" value="1"/>
</dbReference>
<organism evidence="11 12">
    <name type="scientific">Paracidovorax wautersii</name>
    <dbReference type="NCBI Taxonomy" id="1177982"/>
    <lineage>
        <taxon>Bacteria</taxon>
        <taxon>Pseudomonadati</taxon>
        <taxon>Pseudomonadota</taxon>
        <taxon>Betaproteobacteria</taxon>
        <taxon>Burkholderiales</taxon>
        <taxon>Comamonadaceae</taxon>
        <taxon>Paracidovorax</taxon>
    </lineage>
</organism>
<evidence type="ECO:0000256" key="5">
    <source>
        <dbReference type="ARBA" id="ARBA00022679"/>
    </source>
</evidence>
<dbReference type="NCBIfam" id="TIGR00229">
    <property type="entry name" value="sensory_box"/>
    <property type="match status" value="1"/>
</dbReference>
<keyword evidence="12" id="KW-1185">Reference proteome</keyword>
<dbReference type="SMART" id="SM00091">
    <property type="entry name" value="PAS"/>
    <property type="match status" value="1"/>
</dbReference>
<dbReference type="InterPro" id="IPR004358">
    <property type="entry name" value="Sig_transdc_His_kin-like_C"/>
</dbReference>
<dbReference type="PROSITE" id="PS50110">
    <property type="entry name" value="RESPONSE_REGULATORY"/>
    <property type="match status" value="2"/>
</dbReference>
<dbReference type="Proteomes" id="UP000199119">
    <property type="component" value="Unassembled WGS sequence"/>
</dbReference>
<dbReference type="EMBL" id="FONX01000005">
    <property type="protein sequence ID" value="SFE80529.1"/>
    <property type="molecule type" value="Genomic_DNA"/>
</dbReference>
<evidence type="ECO:0000256" key="1">
    <source>
        <dbReference type="ARBA" id="ARBA00000085"/>
    </source>
</evidence>
<dbReference type="EC" id="2.7.13.3" evidence="3"/>
<dbReference type="InterPro" id="IPR003661">
    <property type="entry name" value="HisK_dim/P_dom"/>
</dbReference>
<feature type="domain" description="Response regulatory" evidence="9">
    <location>
        <begin position="541"/>
        <end position="658"/>
    </location>
</feature>
<dbReference type="CDD" id="cd00082">
    <property type="entry name" value="HisKA"/>
    <property type="match status" value="1"/>
</dbReference>